<accession>A0A1S8M2I9</accession>
<keyword evidence="2" id="KW-1185">Reference proteome</keyword>
<dbReference type="InterPro" id="IPR010064">
    <property type="entry name" value="HK97-gp10_tail"/>
</dbReference>
<proteinExistence type="predicted"/>
<evidence type="ECO:0000313" key="2">
    <source>
        <dbReference type="Proteomes" id="UP000190951"/>
    </source>
</evidence>
<dbReference type="NCBIfam" id="TIGR01725">
    <property type="entry name" value="phge_HK97_gp10"/>
    <property type="match status" value="1"/>
</dbReference>
<evidence type="ECO:0000313" key="1">
    <source>
        <dbReference type="EMBL" id="URZ11802.1"/>
    </source>
</evidence>
<dbReference type="KEGG" id="crw:CROST_025190"/>
<name>A0A1S8M2I9_9CLOT</name>
<dbReference type="STRING" id="84029.CROST_24660"/>
<dbReference type="AlphaFoldDB" id="A0A1S8M2I9"/>
<dbReference type="EMBL" id="CP096983">
    <property type="protein sequence ID" value="URZ11802.1"/>
    <property type="molecule type" value="Genomic_DNA"/>
</dbReference>
<protein>
    <submittedName>
        <fullName evidence="1">Uncharacterized protein</fullName>
    </submittedName>
</protein>
<gene>
    <name evidence="1" type="ORF">CROST_025190</name>
</gene>
<dbReference type="Proteomes" id="UP000190951">
    <property type="component" value="Chromosome"/>
</dbReference>
<organism evidence="1 2">
    <name type="scientific">Clostridium felsineum</name>
    <dbReference type="NCBI Taxonomy" id="36839"/>
    <lineage>
        <taxon>Bacteria</taxon>
        <taxon>Bacillati</taxon>
        <taxon>Bacillota</taxon>
        <taxon>Clostridia</taxon>
        <taxon>Eubacteriales</taxon>
        <taxon>Clostridiaceae</taxon>
        <taxon>Clostridium</taxon>
    </lineage>
</organism>
<reference evidence="1 2" key="1">
    <citation type="submission" date="2022-04" db="EMBL/GenBank/DDBJ databases">
        <title>Genome sequence of C. roseum typestrain.</title>
        <authorList>
            <person name="Poehlein A."/>
            <person name="Schoch T."/>
            <person name="Duerre P."/>
            <person name="Daniel R."/>
        </authorList>
    </citation>
    <scope>NUCLEOTIDE SEQUENCE [LARGE SCALE GENOMIC DNA]</scope>
    <source>
        <strain evidence="1 2">DSM 7320</strain>
    </source>
</reference>
<sequence>MSMELEGFDSLMQKLESMGKVGNKIYNEALTKSAEPILDDIQSTNAFKDKSGKLRKSFKISKVKKNKEGKFVWVGDVDGVVKYSWYVEHKHPYMRPAFEKRKKEIFENIKKYVQEGLDNG</sequence>
<dbReference type="Pfam" id="PF04883">
    <property type="entry name" value="HK97-gp10_like"/>
    <property type="match status" value="1"/>
</dbReference>